<feature type="transmembrane region" description="Helical" evidence="2">
    <location>
        <begin position="365"/>
        <end position="387"/>
    </location>
</feature>
<dbReference type="Proteomes" id="UP000325315">
    <property type="component" value="Unassembled WGS sequence"/>
</dbReference>
<dbReference type="GO" id="GO:0003964">
    <property type="term" value="F:RNA-directed DNA polymerase activity"/>
    <property type="evidence" value="ECO:0007669"/>
    <property type="project" value="UniProtKB-KW"/>
</dbReference>
<dbReference type="SUPFAM" id="SSF56219">
    <property type="entry name" value="DNase I-like"/>
    <property type="match status" value="1"/>
</dbReference>
<evidence type="ECO:0000313" key="5">
    <source>
        <dbReference type="Proteomes" id="UP000325315"/>
    </source>
</evidence>
<dbReference type="InterPro" id="IPR005135">
    <property type="entry name" value="Endo/exonuclease/phosphatase"/>
</dbReference>
<keyword evidence="5" id="KW-1185">Reference proteome</keyword>
<dbReference type="OrthoDB" id="1002540at2759"/>
<sequence length="604" mass="65396">MLGIEIDAAFETFKKKSRRGQGNVRGNAGANNRAKSRKELRSSRFTVLKEVRETSDNHALFAGGFLSVKGAEIDPGEVDGFNTRVGDKSLRGLGSISVLGFKPSSGIGSSKEAAAVAQEMDDVRHPIVGLAMEPATLNSSGQAANGRHKKAMEKRPMLGSVITQKMSEELNIGNFISNSNSNAGVAGSSHHLSSGKDVVLDDVVRGGLSTEVRGDLNAWNFNNIKAHFDPTFEGSGGTLVPISDGVLDPGKHSAISFKDLSHKKEKSSSVNLSCGKLGEGIFVFKERHGGKDSIGRSSRKASNASRGRGSRSKTSGNSRVSLAESIEEMAKLISNLNLSNDFISRSEGVDLITDGDTVSRQVVPVISFLVFFGNIIGNIVLILLVCLKTRVSGFNVDNIIAKLGFLNSHHVEAIGFLEGIWIGWKNSVCLEIIYNHYQFIMAQVGSTSSPISVFISFVYGSLNRQKSKDLWDILKSLIPMGNCPWVVIGDFNAILSSSEKSGGMSKGRLCPLFGDFVDKAELHDLGFRGPPFTWHGRLDRALGNEAWVQLFPNILVTDLSKFKSDHRPLLLSLNPEAILPKGMPFRFSAGWVKHSNFGKFVEDN</sequence>
<evidence type="ECO:0000259" key="3">
    <source>
        <dbReference type="Pfam" id="PF03372"/>
    </source>
</evidence>
<reference evidence="5" key="1">
    <citation type="journal article" date="2019" name="Plant Biotechnol. J.">
        <title>Genome sequencing of the Australian wild diploid species Gossypium australe highlights disease resistance and delayed gland morphogenesis.</title>
        <authorList>
            <person name="Cai Y."/>
            <person name="Cai X."/>
            <person name="Wang Q."/>
            <person name="Wang P."/>
            <person name="Zhang Y."/>
            <person name="Cai C."/>
            <person name="Xu Y."/>
            <person name="Wang K."/>
            <person name="Zhou Z."/>
            <person name="Wang C."/>
            <person name="Geng S."/>
            <person name="Li B."/>
            <person name="Dong Q."/>
            <person name="Hou Y."/>
            <person name="Wang H."/>
            <person name="Ai P."/>
            <person name="Liu Z."/>
            <person name="Yi F."/>
            <person name="Sun M."/>
            <person name="An G."/>
            <person name="Cheng J."/>
            <person name="Zhang Y."/>
            <person name="Shi Q."/>
            <person name="Xie Y."/>
            <person name="Shi X."/>
            <person name="Chang Y."/>
            <person name="Huang F."/>
            <person name="Chen Y."/>
            <person name="Hong S."/>
            <person name="Mi L."/>
            <person name="Sun Q."/>
            <person name="Zhang L."/>
            <person name="Zhou B."/>
            <person name="Peng R."/>
            <person name="Zhang X."/>
            <person name="Liu F."/>
        </authorList>
    </citation>
    <scope>NUCLEOTIDE SEQUENCE [LARGE SCALE GENOMIC DNA]</scope>
    <source>
        <strain evidence="5">cv. PA1801</strain>
    </source>
</reference>
<dbReference type="Pfam" id="PF03372">
    <property type="entry name" value="Exo_endo_phos"/>
    <property type="match status" value="1"/>
</dbReference>
<organism evidence="4 5">
    <name type="scientific">Gossypium australe</name>
    <dbReference type="NCBI Taxonomy" id="47621"/>
    <lineage>
        <taxon>Eukaryota</taxon>
        <taxon>Viridiplantae</taxon>
        <taxon>Streptophyta</taxon>
        <taxon>Embryophyta</taxon>
        <taxon>Tracheophyta</taxon>
        <taxon>Spermatophyta</taxon>
        <taxon>Magnoliopsida</taxon>
        <taxon>eudicotyledons</taxon>
        <taxon>Gunneridae</taxon>
        <taxon>Pentapetalae</taxon>
        <taxon>rosids</taxon>
        <taxon>malvids</taxon>
        <taxon>Malvales</taxon>
        <taxon>Malvaceae</taxon>
        <taxon>Malvoideae</taxon>
        <taxon>Gossypium</taxon>
    </lineage>
</organism>
<keyword evidence="4" id="KW-0808">Transferase</keyword>
<dbReference type="AlphaFoldDB" id="A0A5B6VQ27"/>
<accession>A0A5B6VQ27</accession>
<feature type="domain" description="Endonuclease/exonuclease/phosphatase" evidence="3">
    <location>
        <begin position="419"/>
        <end position="566"/>
    </location>
</feature>
<name>A0A5B6VQ27_9ROSI</name>
<keyword evidence="4" id="KW-0548">Nucleotidyltransferase</keyword>
<comment type="caution">
    <text evidence="4">The sequence shown here is derived from an EMBL/GenBank/DDBJ whole genome shotgun (WGS) entry which is preliminary data.</text>
</comment>
<dbReference type="Gene3D" id="3.60.10.10">
    <property type="entry name" value="Endonuclease/exonuclease/phosphatase"/>
    <property type="match status" value="1"/>
</dbReference>
<dbReference type="InterPro" id="IPR036691">
    <property type="entry name" value="Endo/exonu/phosph_ase_sf"/>
</dbReference>
<feature type="compositionally biased region" description="Low complexity" evidence="1">
    <location>
        <begin position="300"/>
        <end position="319"/>
    </location>
</feature>
<evidence type="ECO:0000313" key="4">
    <source>
        <dbReference type="EMBL" id="KAA3471230.1"/>
    </source>
</evidence>
<protein>
    <submittedName>
        <fullName evidence="4">Reverse transcriptase</fullName>
    </submittedName>
</protein>
<feature type="compositionally biased region" description="Low complexity" evidence="1">
    <location>
        <begin position="20"/>
        <end position="33"/>
    </location>
</feature>
<proteinExistence type="predicted"/>
<dbReference type="EMBL" id="SMMG02000006">
    <property type="protein sequence ID" value="KAA3471230.1"/>
    <property type="molecule type" value="Genomic_DNA"/>
</dbReference>
<evidence type="ECO:0000256" key="1">
    <source>
        <dbReference type="SAM" id="MobiDB-lite"/>
    </source>
</evidence>
<dbReference type="PANTHER" id="PTHR33710">
    <property type="entry name" value="BNAC02G09200D PROTEIN"/>
    <property type="match status" value="1"/>
</dbReference>
<keyword evidence="4" id="KW-0695">RNA-directed DNA polymerase</keyword>
<feature type="region of interest" description="Disordered" evidence="1">
    <location>
        <begin position="290"/>
        <end position="320"/>
    </location>
</feature>
<keyword evidence="2" id="KW-0812">Transmembrane</keyword>
<keyword evidence="2" id="KW-1133">Transmembrane helix</keyword>
<dbReference type="PANTHER" id="PTHR33710:SF77">
    <property type="entry name" value="DNASE I-LIKE SUPERFAMILY PROTEIN"/>
    <property type="match status" value="1"/>
</dbReference>
<keyword evidence="2" id="KW-0472">Membrane</keyword>
<evidence type="ECO:0000256" key="2">
    <source>
        <dbReference type="SAM" id="Phobius"/>
    </source>
</evidence>
<gene>
    <name evidence="4" type="ORF">EPI10_016871</name>
</gene>
<feature type="region of interest" description="Disordered" evidence="1">
    <location>
        <begin position="17"/>
        <end position="41"/>
    </location>
</feature>